<dbReference type="InterPro" id="IPR013154">
    <property type="entry name" value="ADH-like_N"/>
</dbReference>
<keyword evidence="3" id="KW-0862">Zinc</keyword>
<evidence type="ECO:0000256" key="1">
    <source>
        <dbReference type="ARBA" id="ARBA00001947"/>
    </source>
</evidence>
<feature type="domain" description="Alcohol dehydrogenase-like N-terminal" evidence="5">
    <location>
        <begin position="2"/>
        <end position="45"/>
    </location>
</feature>
<keyword evidence="2" id="KW-0479">Metal-binding</keyword>
<name>A0AAP0J9E3_9MAGN</name>
<accession>A0AAP0J9E3</accession>
<dbReference type="Pfam" id="PF08240">
    <property type="entry name" value="ADH_N"/>
    <property type="match status" value="1"/>
</dbReference>
<evidence type="ECO:0000256" key="3">
    <source>
        <dbReference type="ARBA" id="ARBA00022833"/>
    </source>
</evidence>
<keyword evidence="7" id="KW-1185">Reference proteome</keyword>
<evidence type="ECO:0000313" key="7">
    <source>
        <dbReference type="Proteomes" id="UP001417504"/>
    </source>
</evidence>
<sequence length="69" mass="7822">MYCGVCHTDVHYARNDWGVTMYPVVPGHEITGIITKVGSDVKEFEENYCDELHATYNGVFWDGTITYDG</sequence>
<proteinExistence type="predicted"/>
<dbReference type="InterPro" id="IPR002328">
    <property type="entry name" value="ADH_Zn_CS"/>
</dbReference>
<evidence type="ECO:0000313" key="6">
    <source>
        <dbReference type="EMBL" id="KAK9129410.1"/>
    </source>
</evidence>
<gene>
    <name evidence="6" type="ORF">Sjap_009897</name>
</gene>
<comment type="cofactor">
    <cofactor evidence="1">
        <name>Zn(2+)</name>
        <dbReference type="ChEBI" id="CHEBI:29105"/>
    </cofactor>
</comment>
<dbReference type="Gene3D" id="3.90.180.10">
    <property type="entry name" value="Medium-chain alcohol dehydrogenases, catalytic domain"/>
    <property type="match status" value="1"/>
</dbReference>
<evidence type="ECO:0000256" key="2">
    <source>
        <dbReference type="ARBA" id="ARBA00022723"/>
    </source>
</evidence>
<dbReference type="Proteomes" id="UP001417504">
    <property type="component" value="Unassembled WGS sequence"/>
</dbReference>
<dbReference type="InterPro" id="IPR047109">
    <property type="entry name" value="CAD-like"/>
</dbReference>
<dbReference type="GO" id="GO:0016616">
    <property type="term" value="F:oxidoreductase activity, acting on the CH-OH group of donors, NAD or NADP as acceptor"/>
    <property type="evidence" value="ECO:0007669"/>
    <property type="project" value="InterPro"/>
</dbReference>
<dbReference type="SUPFAM" id="SSF50129">
    <property type="entry name" value="GroES-like"/>
    <property type="match status" value="1"/>
</dbReference>
<evidence type="ECO:0000256" key="4">
    <source>
        <dbReference type="ARBA" id="ARBA00023002"/>
    </source>
</evidence>
<keyword evidence="4" id="KW-0560">Oxidoreductase</keyword>
<evidence type="ECO:0000259" key="5">
    <source>
        <dbReference type="Pfam" id="PF08240"/>
    </source>
</evidence>
<dbReference type="PROSITE" id="PS00059">
    <property type="entry name" value="ADH_ZINC"/>
    <property type="match status" value="1"/>
</dbReference>
<dbReference type="EMBL" id="JBBNAE010000004">
    <property type="protein sequence ID" value="KAK9129410.1"/>
    <property type="molecule type" value="Genomic_DNA"/>
</dbReference>
<dbReference type="PANTHER" id="PTHR42683">
    <property type="entry name" value="ALDEHYDE REDUCTASE"/>
    <property type="match status" value="1"/>
</dbReference>
<organism evidence="6 7">
    <name type="scientific">Stephania japonica</name>
    <dbReference type="NCBI Taxonomy" id="461633"/>
    <lineage>
        <taxon>Eukaryota</taxon>
        <taxon>Viridiplantae</taxon>
        <taxon>Streptophyta</taxon>
        <taxon>Embryophyta</taxon>
        <taxon>Tracheophyta</taxon>
        <taxon>Spermatophyta</taxon>
        <taxon>Magnoliopsida</taxon>
        <taxon>Ranunculales</taxon>
        <taxon>Menispermaceae</taxon>
        <taxon>Menispermoideae</taxon>
        <taxon>Cissampelideae</taxon>
        <taxon>Stephania</taxon>
    </lineage>
</organism>
<dbReference type="InterPro" id="IPR011032">
    <property type="entry name" value="GroES-like_sf"/>
</dbReference>
<comment type="caution">
    <text evidence="6">The sequence shown here is derived from an EMBL/GenBank/DDBJ whole genome shotgun (WGS) entry which is preliminary data.</text>
</comment>
<dbReference type="GO" id="GO:0008270">
    <property type="term" value="F:zinc ion binding"/>
    <property type="evidence" value="ECO:0007669"/>
    <property type="project" value="InterPro"/>
</dbReference>
<protein>
    <recommendedName>
        <fullName evidence="5">Alcohol dehydrogenase-like N-terminal domain-containing protein</fullName>
    </recommendedName>
</protein>
<dbReference type="AlphaFoldDB" id="A0AAP0J9E3"/>
<reference evidence="6 7" key="1">
    <citation type="submission" date="2024-01" db="EMBL/GenBank/DDBJ databases">
        <title>Genome assemblies of Stephania.</title>
        <authorList>
            <person name="Yang L."/>
        </authorList>
    </citation>
    <scope>NUCLEOTIDE SEQUENCE [LARGE SCALE GENOMIC DNA]</scope>
    <source>
        <strain evidence="6">QJT</strain>
        <tissue evidence="6">Leaf</tissue>
    </source>
</reference>